<evidence type="ECO:0000256" key="7">
    <source>
        <dbReference type="ARBA" id="ARBA00022968"/>
    </source>
</evidence>
<dbReference type="EC" id="2.4.1.-" evidence="11"/>
<accession>A0A9Q0MKJ4</accession>
<dbReference type="PANTHER" id="PTHR19300">
    <property type="entry name" value="BETA-1,4-GALACTOSYLTRANSFERASE"/>
    <property type="match status" value="1"/>
</dbReference>
<comment type="pathway">
    <text evidence="2 11">Protein modification; protein glycosylation.</text>
</comment>
<evidence type="ECO:0000313" key="14">
    <source>
        <dbReference type="EMBL" id="KAJ6633061.1"/>
    </source>
</evidence>
<keyword evidence="7 11" id="KW-0735">Signal-anchor</keyword>
<sequence>MNFTFKLLQQFCDFVQKYCKEIGSILLILYCLWPTRFASHYECITPDNIFDSLLQKTTKNVSMSQLDNCDYSDVIKDNTYMYKKTYQNDIFDSSEITLGGEYHPERCKPLFSTAIIVPYRQREKQLQAFLIYMHNYLRKQNINYRIFVIEQFDAKPFNRAKLFNIGSVYATRYDYPCFILHDVDLMPMRLGHLYACSKQPRHMCSALDKFRFHLPYRGLFGGAVAIERYDYVRVNGMSNMYQGWGGEDDDFYERLQASKIDICRFEPGYSEYTMLKHAQETPNEDRLIFLRNGHLRFHTDGLNSLVFQEKEFKLHNLFTHVLVET</sequence>
<dbReference type="GO" id="GO:0046872">
    <property type="term" value="F:metal ion binding"/>
    <property type="evidence" value="ECO:0007669"/>
    <property type="project" value="UniProtKB-UniRule"/>
</dbReference>
<dbReference type="Pfam" id="PF02709">
    <property type="entry name" value="Glyco_transf_7C"/>
    <property type="match status" value="1"/>
</dbReference>
<gene>
    <name evidence="14" type="primary">B4GALT2</name>
    <name evidence="14" type="ORF">Bhyg_15966</name>
</gene>
<keyword evidence="11" id="KW-0464">Manganese</keyword>
<evidence type="ECO:0000259" key="12">
    <source>
        <dbReference type="Pfam" id="PF02709"/>
    </source>
</evidence>
<evidence type="ECO:0000256" key="10">
    <source>
        <dbReference type="ARBA" id="ARBA00023180"/>
    </source>
</evidence>
<feature type="domain" description="Galactosyltransferase N-terminal" evidence="13">
    <location>
        <begin position="92"/>
        <end position="197"/>
    </location>
</feature>
<evidence type="ECO:0000313" key="15">
    <source>
        <dbReference type="Proteomes" id="UP001151699"/>
    </source>
</evidence>
<dbReference type="EMBL" id="WJQU01002233">
    <property type="protein sequence ID" value="KAJ6633061.1"/>
    <property type="molecule type" value="Genomic_DNA"/>
</dbReference>
<comment type="cofactor">
    <cofactor evidence="11">
        <name>Mn(2+)</name>
        <dbReference type="ChEBI" id="CHEBI:29035"/>
    </cofactor>
</comment>
<dbReference type="PANTHER" id="PTHR19300:SF48">
    <property type="entry name" value="BETA-1,4-N-ACETYLGALACTOSAMINYLTRANSFERASE"/>
    <property type="match status" value="1"/>
</dbReference>
<evidence type="ECO:0000256" key="5">
    <source>
        <dbReference type="ARBA" id="ARBA00022679"/>
    </source>
</evidence>
<keyword evidence="10 11" id="KW-0325">Glycoprotein</keyword>
<comment type="subcellular location">
    <subcellularLocation>
        <location evidence="1 11">Membrane</location>
        <topology evidence="1 11">Single-pass type II membrane protein</topology>
    </subcellularLocation>
</comment>
<evidence type="ECO:0000256" key="6">
    <source>
        <dbReference type="ARBA" id="ARBA00022692"/>
    </source>
</evidence>
<dbReference type="InterPro" id="IPR027791">
    <property type="entry name" value="Galactosyl_T_C"/>
</dbReference>
<dbReference type="SUPFAM" id="SSF53448">
    <property type="entry name" value="Nucleotide-diphospho-sugar transferases"/>
    <property type="match status" value="1"/>
</dbReference>
<dbReference type="GO" id="GO:0005975">
    <property type="term" value="P:carbohydrate metabolic process"/>
    <property type="evidence" value="ECO:0007669"/>
    <property type="project" value="InterPro"/>
</dbReference>
<keyword evidence="8" id="KW-1133">Transmembrane helix</keyword>
<dbReference type="InterPro" id="IPR027995">
    <property type="entry name" value="Galactosyl_T_N"/>
</dbReference>
<dbReference type="AlphaFoldDB" id="A0A9Q0MKJ4"/>
<evidence type="ECO:0000256" key="8">
    <source>
        <dbReference type="ARBA" id="ARBA00022989"/>
    </source>
</evidence>
<protein>
    <recommendedName>
        <fullName evidence="11">Beta-1,4-N-acetylgalactosaminyltransferase</fullName>
        <ecNumber evidence="11">2.4.1.-</ecNumber>
    </recommendedName>
    <alternativeName>
        <fullName evidence="11">Beta-4-GalNAcT</fullName>
    </alternativeName>
</protein>
<keyword evidence="5 11" id="KW-0808">Transferase</keyword>
<reference evidence="14" key="1">
    <citation type="submission" date="2022-07" db="EMBL/GenBank/DDBJ databases">
        <authorList>
            <person name="Trinca V."/>
            <person name="Uliana J.V.C."/>
            <person name="Torres T.T."/>
            <person name="Ward R.J."/>
            <person name="Monesi N."/>
        </authorList>
    </citation>
    <scope>NUCLEOTIDE SEQUENCE</scope>
    <source>
        <strain evidence="14">HSMRA1968</strain>
        <tissue evidence="14">Whole embryos</tissue>
    </source>
</reference>
<keyword evidence="4 11" id="KW-0328">Glycosyltransferase</keyword>
<evidence type="ECO:0000256" key="2">
    <source>
        <dbReference type="ARBA" id="ARBA00004922"/>
    </source>
</evidence>
<dbReference type="GO" id="GO:0006688">
    <property type="term" value="P:glycosphingolipid biosynthetic process"/>
    <property type="evidence" value="ECO:0007669"/>
    <property type="project" value="TreeGrafter"/>
</dbReference>
<dbReference type="InterPro" id="IPR003859">
    <property type="entry name" value="Galactosyl_T"/>
</dbReference>
<evidence type="ECO:0000256" key="4">
    <source>
        <dbReference type="ARBA" id="ARBA00022676"/>
    </source>
</evidence>
<feature type="domain" description="Galactosyltransferase C-terminal" evidence="12">
    <location>
        <begin position="201"/>
        <end position="277"/>
    </location>
</feature>
<dbReference type="Pfam" id="PF13733">
    <property type="entry name" value="Glyco_transf_7N"/>
    <property type="match status" value="1"/>
</dbReference>
<dbReference type="GO" id="GO:0033842">
    <property type="term" value="F:N-acetyl-beta-glucosaminyl-derivative 4-beta-N-acetylgalactosaminyltransferase activity"/>
    <property type="evidence" value="ECO:0007669"/>
    <property type="project" value="TreeGrafter"/>
</dbReference>
<dbReference type="Proteomes" id="UP001151699">
    <property type="component" value="Unassembled WGS sequence"/>
</dbReference>
<dbReference type="GO" id="GO:0016020">
    <property type="term" value="C:membrane"/>
    <property type="evidence" value="ECO:0007669"/>
    <property type="project" value="UniProtKB-SubCell"/>
</dbReference>
<comment type="similarity">
    <text evidence="3 11">Belongs to the glycosyltransferase 7 family.</text>
</comment>
<dbReference type="OrthoDB" id="10038994at2759"/>
<keyword evidence="15" id="KW-1185">Reference proteome</keyword>
<keyword evidence="6" id="KW-0812">Transmembrane</keyword>
<comment type="function">
    <text evidence="11">Catalyzes the transfer of galactose onto proteins or lipids.</text>
</comment>
<dbReference type="GO" id="GO:0008378">
    <property type="term" value="F:galactosyltransferase activity"/>
    <property type="evidence" value="ECO:0007669"/>
    <property type="project" value="TreeGrafter"/>
</dbReference>
<dbReference type="PRINTS" id="PR02050">
    <property type="entry name" value="B14GALTRFASE"/>
</dbReference>
<evidence type="ECO:0000259" key="13">
    <source>
        <dbReference type="Pfam" id="PF13733"/>
    </source>
</evidence>
<dbReference type="Gene3D" id="3.90.550.10">
    <property type="entry name" value="Spore Coat Polysaccharide Biosynthesis Protein SpsA, Chain A"/>
    <property type="match status" value="1"/>
</dbReference>
<keyword evidence="11" id="KW-0479">Metal-binding</keyword>
<evidence type="ECO:0000256" key="3">
    <source>
        <dbReference type="ARBA" id="ARBA00005735"/>
    </source>
</evidence>
<keyword evidence="9" id="KW-0472">Membrane</keyword>
<dbReference type="InterPro" id="IPR029044">
    <property type="entry name" value="Nucleotide-diphossugar_trans"/>
</dbReference>
<proteinExistence type="inferred from homology"/>
<comment type="caution">
    <text evidence="14">The sequence shown here is derived from an EMBL/GenBank/DDBJ whole genome shotgun (WGS) entry which is preliminary data.</text>
</comment>
<evidence type="ECO:0000256" key="11">
    <source>
        <dbReference type="RuleBase" id="RU368121"/>
    </source>
</evidence>
<dbReference type="GO" id="GO:0005794">
    <property type="term" value="C:Golgi apparatus"/>
    <property type="evidence" value="ECO:0007669"/>
    <property type="project" value="TreeGrafter"/>
</dbReference>
<name>A0A9Q0MKJ4_9DIPT</name>
<evidence type="ECO:0000256" key="1">
    <source>
        <dbReference type="ARBA" id="ARBA00004606"/>
    </source>
</evidence>
<evidence type="ECO:0000256" key="9">
    <source>
        <dbReference type="ARBA" id="ARBA00023136"/>
    </source>
</evidence>
<organism evidence="14 15">
    <name type="scientific">Pseudolycoriella hygida</name>
    <dbReference type="NCBI Taxonomy" id="35572"/>
    <lineage>
        <taxon>Eukaryota</taxon>
        <taxon>Metazoa</taxon>
        <taxon>Ecdysozoa</taxon>
        <taxon>Arthropoda</taxon>
        <taxon>Hexapoda</taxon>
        <taxon>Insecta</taxon>
        <taxon>Pterygota</taxon>
        <taxon>Neoptera</taxon>
        <taxon>Endopterygota</taxon>
        <taxon>Diptera</taxon>
        <taxon>Nematocera</taxon>
        <taxon>Sciaroidea</taxon>
        <taxon>Sciaridae</taxon>
        <taxon>Pseudolycoriella</taxon>
    </lineage>
</organism>